<sequence>MRITAGRLRGKRLEAPPGQAVRPTSDRAREALFNVLVHRFQGNGRFTLVGARVLDACAGTGALGLEALSRGAAHVTFLDRDPAQVGALQELARAWGIAAETTVSRADVTRPPPAPAPCALVLMDPPYGQDLAKPALVALDRAGWIAPDALCVVETDRHDPLEPPAGFTLADDRAQGRARLRILRRDGA</sequence>
<accession>A0A7W6RD35</accession>
<dbReference type="AlphaFoldDB" id="A0A7W6RD35"/>
<dbReference type="GO" id="GO:0052913">
    <property type="term" value="F:16S rRNA (guanine(966)-N(2))-methyltransferase activity"/>
    <property type="evidence" value="ECO:0007669"/>
    <property type="project" value="UniProtKB-EC"/>
</dbReference>
<evidence type="ECO:0000256" key="3">
    <source>
        <dbReference type="SAM" id="MobiDB-lite"/>
    </source>
</evidence>
<evidence type="ECO:0000256" key="1">
    <source>
        <dbReference type="ARBA" id="ARBA00022603"/>
    </source>
</evidence>
<dbReference type="Pfam" id="PF03602">
    <property type="entry name" value="Cons_hypoth95"/>
    <property type="match status" value="1"/>
</dbReference>
<feature type="region of interest" description="Disordered" evidence="3">
    <location>
        <begin position="1"/>
        <end position="23"/>
    </location>
</feature>
<gene>
    <name evidence="4" type="ORF">GGD89_001693</name>
</gene>
<dbReference type="Proteomes" id="UP000554286">
    <property type="component" value="Unassembled WGS sequence"/>
</dbReference>
<dbReference type="InterPro" id="IPR004398">
    <property type="entry name" value="RNA_MeTrfase_RsmD"/>
</dbReference>
<dbReference type="EC" id="2.1.1.171" evidence="4"/>
<dbReference type="PANTHER" id="PTHR43542">
    <property type="entry name" value="METHYLTRANSFERASE"/>
    <property type="match status" value="1"/>
</dbReference>
<evidence type="ECO:0000313" key="5">
    <source>
        <dbReference type="Proteomes" id="UP000554286"/>
    </source>
</evidence>
<dbReference type="Gene3D" id="3.40.50.150">
    <property type="entry name" value="Vaccinia Virus protein VP39"/>
    <property type="match status" value="1"/>
</dbReference>
<keyword evidence="5" id="KW-1185">Reference proteome</keyword>
<comment type="caution">
    <text evidence="4">The sequence shown here is derived from an EMBL/GenBank/DDBJ whole genome shotgun (WGS) entry which is preliminary data.</text>
</comment>
<dbReference type="RefSeq" id="WP_184044076.1">
    <property type="nucleotide sequence ID" value="NZ_JACIGK010000010.1"/>
</dbReference>
<dbReference type="PANTHER" id="PTHR43542:SF1">
    <property type="entry name" value="METHYLTRANSFERASE"/>
    <property type="match status" value="1"/>
</dbReference>
<reference evidence="4 5" key="1">
    <citation type="submission" date="2020-08" db="EMBL/GenBank/DDBJ databases">
        <title>Genome sequencing of Purple Non-Sulfur Bacteria from various extreme environments.</title>
        <authorList>
            <person name="Mayer M."/>
        </authorList>
    </citation>
    <scope>NUCLEOTIDE SEQUENCE [LARGE SCALE GENOMIC DNA]</scope>
    <source>
        <strain evidence="4 5">JA131</strain>
    </source>
</reference>
<evidence type="ECO:0000256" key="2">
    <source>
        <dbReference type="ARBA" id="ARBA00022679"/>
    </source>
</evidence>
<keyword evidence="1 4" id="KW-0489">Methyltransferase</keyword>
<dbReference type="SUPFAM" id="SSF53335">
    <property type="entry name" value="S-adenosyl-L-methionine-dependent methyltransferases"/>
    <property type="match status" value="1"/>
</dbReference>
<dbReference type="PIRSF" id="PIRSF004553">
    <property type="entry name" value="CHP00095"/>
    <property type="match status" value="1"/>
</dbReference>
<proteinExistence type="predicted"/>
<name>A0A7W6RD35_9PROT</name>
<dbReference type="NCBIfam" id="TIGR00095">
    <property type="entry name" value="16S rRNA (guanine(966)-N(2))-methyltransferase RsmD"/>
    <property type="match status" value="1"/>
</dbReference>
<protein>
    <submittedName>
        <fullName evidence="4">16S rRNA (Guanine966-N2)-methyltransferase</fullName>
        <ecNumber evidence="4">2.1.1.171</ecNumber>
    </submittedName>
</protein>
<dbReference type="EMBL" id="JACIGK010000010">
    <property type="protein sequence ID" value="MBB4266067.1"/>
    <property type="molecule type" value="Genomic_DNA"/>
</dbReference>
<keyword evidence="2 4" id="KW-0808">Transferase</keyword>
<dbReference type="InterPro" id="IPR029063">
    <property type="entry name" value="SAM-dependent_MTases_sf"/>
</dbReference>
<evidence type="ECO:0000313" key="4">
    <source>
        <dbReference type="EMBL" id="MBB4266067.1"/>
    </source>
</evidence>
<organism evidence="4 5">
    <name type="scientific">Roseospira visakhapatnamensis</name>
    <dbReference type="NCBI Taxonomy" id="390880"/>
    <lineage>
        <taxon>Bacteria</taxon>
        <taxon>Pseudomonadati</taxon>
        <taxon>Pseudomonadota</taxon>
        <taxon>Alphaproteobacteria</taxon>
        <taxon>Rhodospirillales</taxon>
        <taxon>Rhodospirillaceae</taxon>
        <taxon>Roseospira</taxon>
    </lineage>
</organism>
<dbReference type="CDD" id="cd02440">
    <property type="entry name" value="AdoMet_MTases"/>
    <property type="match status" value="1"/>
</dbReference>